<evidence type="ECO:0000313" key="2">
    <source>
        <dbReference type="EMBL" id="PZP26677.1"/>
    </source>
</evidence>
<feature type="signal peptide" evidence="1">
    <location>
        <begin position="1"/>
        <end position="23"/>
    </location>
</feature>
<name>A0A2W5DC86_9PSED</name>
<dbReference type="Pfam" id="PF23793">
    <property type="entry name" value="LysC"/>
    <property type="match status" value="1"/>
</dbReference>
<dbReference type="EMBL" id="QFOH01000001">
    <property type="protein sequence ID" value="PZP26677.1"/>
    <property type="molecule type" value="Genomic_DNA"/>
</dbReference>
<reference evidence="2 3" key="1">
    <citation type="submission" date="2017-08" db="EMBL/GenBank/DDBJ databases">
        <title>Infants hospitalized years apart are colonized by the same room-sourced microbial strains.</title>
        <authorList>
            <person name="Brooks B."/>
            <person name="Olm M.R."/>
            <person name="Firek B.A."/>
            <person name="Baker R."/>
            <person name="Thomas B.C."/>
            <person name="Morowitz M.J."/>
            <person name="Banfield J.F."/>
        </authorList>
    </citation>
    <scope>NUCLEOTIDE SEQUENCE [LARGE SCALE GENOMIC DNA]</scope>
    <source>
        <strain evidence="2">S2_009_000_R2_77</strain>
    </source>
</reference>
<dbReference type="RefSeq" id="WP_273228691.1">
    <property type="nucleotide sequence ID" value="NZ_QFOH01000001.1"/>
</dbReference>
<comment type="caution">
    <text evidence="2">The sequence shown here is derived from an EMBL/GenBank/DDBJ whole genome shotgun (WGS) entry which is preliminary data.</text>
</comment>
<protein>
    <recommendedName>
        <fullName evidence="4">Peptidase</fullName>
    </recommendedName>
</protein>
<evidence type="ECO:0000313" key="3">
    <source>
        <dbReference type="Proteomes" id="UP000249198"/>
    </source>
</evidence>
<evidence type="ECO:0000256" key="1">
    <source>
        <dbReference type="SAM" id="SignalP"/>
    </source>
</evidence>
<dbReference type="InterPro" id="IPR047737">
    <property type="entry name" value="LysC"/>
</dbReference>
<dbReference type="PROSITE" id="PS51257">
    <property type="entry name" value="PROKAR_LIPOPROTEIN"/>
    <property type="match status" value="1"/>
</dbReference>
<keyword evidence="1" id="KW-0732">Signal</keyword>
<feature type="chain" id="PRO_5015914039" description="Peptidase" evidence="1">
    <location>
        <begin position="24"/>
        <end position="86"/>
    </location>
</feature>
<gene>
    <name evidence="2" type="ORF">DI599_00525</name>
</gene>
<evidence type="ECO:0008006" key="4">
    <source>
        <dbReference type="Google" id="ProtNLM"/>
    </source>
</evidence>
<dbReference type="Proteomes" id="UP000249198">
    <property type="component" value="Unassembled WGS sequence"/>
</dbReference>
<dbReference type="AlphaFoldDB" id="A0A2W5DC86"/>
<proteinExistence type="predicted"/>
<sequence>MTRTSTLGPLSLCLLLLAGCTLAPQSPEQTPTVTGCPVVTRCSLPPAAPEDNGDLSDADDAVLAAWADCAAKVDVIYQHNQREAQP</sequence>
<accession>A0A2W5DC86</accession>
<dbReference type="NCBIfam" id="NF038368">
    <property type="entry name" value="P2_Rz1"/>
    <property type="match status" value="1"/>
</dbReference>
<organism evidence="2 3">
    <name type="scientific">Pseudomonas kuykendallii</name>
    <dbReference type="NCBI Taxonomy" id="1007099"/>
    <lineage>
        <taxon>Bacteria</taxon>
        <taxon>Pseudomonadati</taxon>
        <taxon>Pseudomonadota</taxon>
        <taxon>Gammaproteobacteria</taxon>
        <taxon>Pseudomonadales</taxon>
        <taxon>Pseudomonadaceae</taxon>
        <taxon>Pseudomonas</taxon>
    </lineage>
</organism>
<dbReference type="InterPro" id="IPR058979">
    <property type="entry name" value="LysC-like"/>
</dbReference>